<dbReference type="Pfam" id="PF05697">
    <property type="entry name" value="Trigger_N"/>
    <property type="match status" value="1"/>
</dbReference>
<comment type="function">
    <text evidence="11">Involved in protein export. Acts as a chaperone by maintaining the newly synthesized protein in an open conformation. Functions as a peptidyl-prolyl cis-trans isomerase.</text>
</comment>
<feature type="domain" description="PPIase FKBP-type" evidence="14">
    <location>
        <begin position="161"/>
        <end position="246"/>
    </location>
</feature>
<comment type="domain">
    <text evidence="11">Consists of 3 domains; the N-terminus binds the ribosome, the middle domain has PPIase activity, while the C-terminus has intrinsic chaperone activity on its own.</text>
</comment>
<dbReference type="InterPro" id="IPR037041">
    <property type="entry name" value="Trigger_fac_C_sf"/>
</dbReference>
<dbReference type="SUPFAM" id="SSF109998">
    <property type="entry name" value="Triger factor/SurA peptide-binding domain-like"/>
    <property type="match status" value="1"/>
</dbReference>
<evidence type="ECO:0000256" key="12">
    <source>
        <dbReference type="PROSITE-ProRule" id="PRU00277"/>
    </source>
</evidence>
<evidence type="ECO:0000256" key="1">
    <source>
        <dbReference type="ARBA" id="ARBA00000971"/>
    </source>
</evidence>
<reference evidence="15 16" key="1">
    <citation type="submission" date="2019-02" db="EMBL/GenBank/DDBJ databases">
        <title>Halieaceae_genomes.</title>
        <authorList>
            <person name="Li S.-H."/>
        </authorList>
    </citation>
    <scope>NUCLEOTIDE SEQUENCE [LARGE SCALE GENOMIC DNA]</scope>
    <source>
        <strain evidence="15 16">JH123</strain>
    </source>
</reference>
<dbReference type="InterPro" id="IPR046357">
    <property type="entry name" value="PPIase_dom_sf"/>
</dbReference>
<comment type="similarity">
    <text evidence="2 11 13">Belongs to the FKBP-type PPIase family. Tig subfamily.</text>
</comment>
<dbReference type="GO" id="GO:0003755">
    <property type="term" value="F:peptidyl-prolyl cis-trans isomerase activity"/>
    <property type="evidence" value="ECO:0007669"/>
    <property type="project" value="UniProtKB-EC"/>
</dbReference>
<dbReference type="PANTHER" id="PTHR30560">
    <property type="entry name" value="TRIGGER FACTOR CHAPERONE AND PEPTIDYL-PROLYL CIS/TRANS ISOMERASE"/>
    <property type="match status" value="1"/>
</dbReference>
<dbReference type="PANTHER" id="PTHR30560:SF3">
    <property type="entry name" value="TRIGGER FACTOR-LIKE PROTEIN TIG, CHLOROPLASTIC"/>
    <property type="match status" value="1"/>
</dbReference>
<evidence type="ECO:0000256" key="9">
    <source>
        <dbReference type="ARBA" id="ARBA00023306"/>
    </source>
</evidence>
<name>A0ABY6Q6H8_9GAMM</name>
<evidence type="ECO:0000256" key="8">
    <source>
        <dbReference type="ARBA" id="ARBA00023235"/>
    </source>
</evidence>
<accession>A0ABY6Q6H8</accession>
<evidence type="ECO:0000256" key="13">
    <source>
        <dbReference type="RuleBase" id="RU003914"/>
    </source>
</evidence>
<dbReference type="Gene3D" id="3.10.50.40">
    <property type="match status" value="1"/>
</dbReference>
<evidence type="ECO:0000256" key="6">
    <source>
        <dbReference type="ARBA" id="ARBA00023110"/>
    </source>
</evidence>
<organism evidence="15 16">
    <name type="scientific">Candidatus Paraluminiphilus aquimaris</name>
    <dbReference type="NCBI Taxonomy" id="2518994"/>
    <lineage>
        <taxon>Bacteria</taxon>
        <taxon>Pseudomonadati</taxon>
        <taxon>Pseudomonadota</taxon>
        <taxon>Gammaproteobacteria</taxon>
        <taxon>Cellvibrionales</taxon>
        <taxon>Halieaceae</taxon>
        <taxon>Candidatus Paraluminiphilus</taxon>
    </lineage>
</organism>
<keyword evidence="5 11" id="KW-0132">Cell division</keyword>
<dbReference type="SUPFAM" id="SSF102735">
    <property type="entry name" value="Trigger factor ribosome-binding domain"/>
    <property type="match status" value="1"/>
</dbReference>
<dbReference type="EC" id="5.2.1.8" evidence="3 11"/>
<dbReference type="InterPro" id="IPR008881">
    <property type="entry name" value="Trigger_fac_ribosome-bd_bac"/>
</dbReference>
<dbReference type="PIRSF" id="PIRSF003095">
    <property type="entry name" value="Trigger_factor"/>
    <property type="match status" value="1"/>
</dbReference>
<evidence type="ECO:0000256" key="5">
    <source>
        <dbReference type="ARBA" id="ARBA00022618"/>
    </source>
</evidence>
<dbReference type="SUPFAM" id="SSF54534">
    <property type="entry name" value="FKBP-like"/>
    <property type="match status" value="1"/>
</dbReference>
<keyword evidence="11" id="KW-0963">Cytoplasm</keyword>
<keyword evidence="8 11" id="KW-0413">Isomerase</keyword>
<dbReference type="HAMAP" id="MF_00303">
    <property type="entry name" value="Trigger_factor_Tig"/>
    <property type="match status" value="1"/>
</dbReference>
<keyword evidence="16" id="KW-1185">Reference proteome</keyword>
<evidence type="ECO:0000256" key="10">
    <source>
        <dbReference type="ARBA" id="ARBA00029986"/>
    </source>
</evidence>
<dbReference type="RefSeq" id="WP_279241338.1">
    <property type="nucleotide sequence ID" value="NZ_CP036501.1"/>
</dbReference>
<dbReference type="EMBL" id="CP036501">
    <property type="protein sequence ID" value="UZP74877.1"/>
    <property type="molecule type" value="Genomic_DNA"/>
</dbReference>
<protein>
    <recommendedName>
        <fullName evidence="4 11">Trigger factor</fullName>
        <shortName evidence="11">TF</shortName>
        <ecNumber evidence="3 11">5.2.1.8</ecNumber>
    </recommendedName>
    <alternativeName>
        <fullName evidence="10 11">PPIase</fullName>
    </alternativeName>
</protein>
<evidence type="ECO:0000256" key="4">
    <source>
        <dbReference type="ARBA" id="ARBA00016902"/>
    </source>
</evidence>
<evidence type="ECO:0000256" key="7">
    <source>
        <dbReference type="ARBA" id="ARBA00023186"/>
    </source>
</evidence>
<dbReference type="Pfam" id="PF00254">
    <property type="entry name" value="FKBP_C"/>
    <property type="match status" value="1"/>
</dbReference>
<comment type="catalytic activity">
    <reaction evidence="1 11 12">
        <text>[protein]-peptidylproline (omega=180) = [protein]-peptidylproline (omega=0)</text>
        <dbReference type="Rhea" id="RHEA:16237"/>
        <dbReference type="Rhea" id="RHEA-COMP:10747"/>
        <dbReference type="Rhea" id="RHEA-COMP:10748"/>
        <dbReference type="ChEBI" id="CHEBI:83833"/>
        <dbReference type="ChEBI" id="CHEBI:83834"/>
        <dbReference type="EC" id="5.2.1.8"/>
    </reaction>
</comment>
<dbReference type="InterPro" id="IPR036611">
    <property type="entry name" value="Trigger_fac_ribosome-bd_sf"/>
</dbReference>
<comment type="subcellular location">
    <subcellularLocation>
        <location evidence="11">Cytoplasm</location>
    </subcellularLocation>
    <text evidence="11">About half TF is bound to the ribosome near the polypeptide exit tunnel while the other half is free in the cytoplasm.</text>
</comment>
<dbReference type="NCBIfam" id="TIGR00115">
    <property type="entry name" value="tig"/>
    <property type="match status" value="1"/>
</dbReference>
<dbReference type="PROSITE" id="PS50059">
    <property type="entry name" value="FKBP_PPIASE"/>
    <property type="match status" value="1"/>
</dbReference>
<dbReference type="Gene3D" id="3.30.70.1050">
    <property type="entry name" value="Trigger factor ribosome-binding domain"/>
    <property type="match status" value="1"/>
</dbReference>
<evidence type="ECO:0000313" key="15">
    <source>
        <dbReference type="EMBL" id="UZP74877.1"/>
    </source>
</evidence>
<dbReference type="Proteomes" id="UP001317963">
    <property type="component" value="Chromosome"/>
</dbReference>
<evidence type="ECO:0000256" key="3">
    <source>
        <dbReference type="ARBA" id="ARBA00013194"/>
    </source>
</evidence>
<evidence type="ECO:0000313" key="16">
    <source>
        <dbReference type="Proteomes" id="UP001317963"/>
    </source>
</evidence>
<dbReference type="Pfam" id="PF05698">
    <property type="entry name" value="Trigger_C"/>
    <property type="match status" value="1"/>
</dbReference>
<keyword evidence="9 11" id="KW-0131">Cell cycle</keyword>
<evidence type="ECO:0000256" key="11">
    <source>
        <dbReference type="HAMAP-Rule" id="MF_00303"/>
    </source>
</evidence>
<sequence length="442" mass="48619">MRVSVETTSGLERKLTVGVPADDVDSAVDKKLAEAAKNVRLPGFRPGKVPMRVMKQRFGAGVRQEVLGDVVNRSFSEAVMGENLRPAGQPNIEIKTFESGEDVEYVATFEIYPTVTLNEVKDFDVTKLVCDVAETDVDEIIEIFQKQQGQLVAVDRAAEQGDTLTIDFEGFKDGEAFEGGSGTDTALELGSGRMIPGFEDGLVGAKAGDERALDLTFPDDYHAEELKGAAVEFKVTVKEVKALELAELNAELFASYGVEDDDVEAFRTEVRKNMERELKAAVDGHVKQQVMDAIVEAHPGLEIPNSLIAQETDALRGQMFQQFGGAVSPDMDLKSILPDEMFTERAETRVKLGLLVSELVQELGVRAEPNKVRELIEDIASTYQDPTEVINWYYEDNDQLMGIESRVLEDAVVDKLLESAAVTEEATGYQDALQRAREASQQ</sequence>
<keyword evidence="6 11" id="KW-0697">Rotamase</keyword>
<dbReference type="InterPro" id="IPR001179">
    <property type="entry name" value="PPIase_FKBP_dom"/>
</dbReference>
<gene>
    <name evidence="11" type="primary">tig</name>
    <name evidence="15" type="ORF">E0F26_09060</name>
</gene>
<dbReference type="Gene3D" id="1.10.3120.10">
    <property type="entry name" value="Trigger factor, C-terminal domain"/>
    <property type="match status" value="1"/>
</dbReference>
<dbReference type="InterPro" id="IPR008880">
    <property type="entry name" value="Trigger_fac_C"/>
</dbReference>
<keyword evidence="7 11" id="KW-0143">Chaperone</keyword>
<proteinExistence type="inferred from homology"/>
<dbReference type="InterPro" id="IPR005215">
    <property type="entry name" value="Trig_fac"/>
</dbReference>
<evidence type="ECO:0000259" key="14">
    <source>
        <dbReference type="PROSITE" id="PS50059"/>
    </source>
</evidence>
<evidence type="ECO:0000256" key="2">
    <source>
        <dbReference type="ARBA" id="ARBA00005464"/>
    </source>
</evidence>
<dbReference type="InterPro" id="IPR027304">
    <property type="entry name" value="Trigger_fact/SurA_dom_sf"/>
</dbReference>